<reference evidence="9 10" key="1">
    <citation type="submission" date="2021-04" db="EMBL/GenBank/DDBJ databases">
        <title>Nocardia tengchongensis.</title>
        <authorList>
            <person name="Zhuang k."/>
            <person name="Ran Y."/>
            <person name="Li W."/>
        </authorList>
    </citation>
    <scope>NUCLEOTIDE SEQUENCE [LARGE SCALE GENOMIC DNA]</scope>
    <source>
        <strain evidence="9 10">CFH S0057</strain>
    </source>
</reference>
<name>A0ABX8CYQ1_9NOCA</name>
<protein>
    <submittedName>
        <fullName evidence="9">Uncharacterized protein</fullName>
    </submittedName>
</protein>
<keyword evidence="10" id="KW-1185">Reference proteome</keyword>
<evidence type="ECO:0000313" key="10">
    <source>
        <dbReference type="Proteomes" id="UP000683310"/>
    </source>
</evidence>
<evidence type="ECO:0000256" key="8">
    <source>
        <dbReference type="SAM" id="SignalP"/>
    </source>
</evidence>
<evidence type="ECO:0000256" key="7">
    <source>
        <dbReference type="SAM" id="Phobius"/>
    </source>
</evidence>
<keyword evidence="6 7" id="KW-0472">Membrane</keyword>
<evidence type="ECO:0000256" key="1">
    <source>
        <dbReference type="ARBA" id="ARBA00004651"/>
    </source>
</evidence>
<organism evidence="9 10">
    <name type="scientific">Nocardia tengchongensis</name>
    <dbReference type="NCBI Taxonomy" id="2055889"/>
    <lineage>
        <taxon>Bacteria</taxon>
        <taxon>Bacillati</taxon>
        <taxon>Actinomycetota</taxon>
        <taxon>Actinomycetes</taxon>
        <taxon>Mycobacteriales</taxon>
        <taxon>Nocardiaceae</taxon>
        <taxon>Nocardia</taxon>
    </lineage>
</organism>
<feature type="signal peptide" evidence="8">
    <location>
        <begin position="1"/>
        <end position="31"/>
    </location>
</feature>
<dbReference type="Proteomes" id="UP000683310">
    <property type="component" value="Chromosome"/>
</dbReference>
<evidence type="ECO:0000256" key="5">
    <source>
        <dbReference type="ARBA" id="ARBA00022989"/>
    </source>
</evidence>
<evidence type="ECO:0000256" key="3">
    <source>
        <dbReference type="ARBA" id="ARBA00022475"/>
    </source>
</evidence>
<sequence length="93" mass="9317">MLMGRMLGSSWTQRLLIACGFSICGAAAAAAADGVVGPIKTAQTALLTAAMFALGAGVHIAALRRVGPRPLILATLSTVWVSSIALAGAVLAR</sequence>
<keyword evidence="8" id="KW-0732">Signal</keyword>
<accession>A0ABX8CYQ1</accession>
<evidence type="ECO:0000313" key="9">
    <source>
        <dbReference type="EMBL" id="QVI25007.1"/>
    </source>
</evidence>
<keyword evidence="4 7" id="KW-0812">Transmembrane</keyword>
<evidence type="ECO:0000256" key="4">
    <source>
        <dbReference type="ARBA" id="ARBA00022692"/>
    </source>
</evidence>
<dbReference type="InterPro" id="IPR018383">
    <property type="entry name" value="UPF0324_pro"/>
</dbReference>
<comment type="subcellular location">
    <subcellularLocation>
        <location evidence="1">Cell membrane</location>
        <topology evidence="1">Multi-pass membrane protein</topology>
    </subcellularLocation>
</comment>
<feature type="transmembrane region" description="Helical" evidence="7">
    <location>
        <begin position="70"/>
        <end position="92"/>
    </location>
</feature>
<comment type="similarity">
    <text evidence="2">Belongs to the UPF0324 family.</text>
</comment>
<keyword evidence="5 7" id="KW-1133">Transmembrane helix</keyword>
<evidence type="ECO:0000256" key="6">
    <source>
        <dbReference type="ARBA" id="ARBA00023136"/>
    </source>
</evidence>
<gene>
    <name evidence="9" type="ORF">KHQ06_19685</name>
</gene>
<dbReference type="EMBL" id="CP074371">
    <property type="protein sequence ID" value="QVI25007.1"/>
    <property type="molecule type" value="Genomic_DNA"/>
</dbReference>
<proteinExistence type="inferred from homology"/>
<feature type="transmembrane region" description="Helical" evidence="7">
    <location>
        <begin position="41"/>
        <end position="63"/>
    </location>
</feature>
<dbReference type="PANTHER" id="PTHR30106">
    <property type="entry name" value="INNER MEMBRANE PROTEIN YEIH-RELATED"/>
    <property type="match status" value="1"/>
</dbReference>
<dbReference type="PANTHER" id="PTHR30106:SF2">
    <property type="entry name" value="UPF0324 INNER MEMBRANE PROTEIN YEIH"/>
    <property type="match status" value="1"/>
</dbReference>
<keyword evidence="3" id="KW-1003">Cell membrane</keyword>
<feature type="chain" id="PRO_5047388371" evidence="8">
    <location>
        <begin position="32"/>
        <end position="93"/>
    </location>
</feature>
<evidence type="ECO:0000256" key="2">
    <source>
        <dbReference type="ARBA" id="ARBA00007977"/>
    </source>
</evidence>